<dbReference type="RefSeq" id="XP_009521292.1">
    <property type="nucleotide sequence ID" value="XM_009522997.1"/>
</dbReference>
<gene>
    <name evidence="1" type="ORF">PHYSODRAFT_326951</name>
</gene>
<sequence length="239" mass="27106">MDGELAEAIETMASGDDNFALLLDHEYTQNCIRWFGSGALKGVDRARGLALGKANSSVSAEKKLQFYLVELHYQTAFYGNGGDKSRQEKAIWYSAYGSWVGPGDKVELKLNFLNPCHETHAQRWRKPYGSSDERVYTGNERRRYAIVAWPMADDAENAVKFVNIETAAEILAKLPSMDTAKLRKFMDAGDAKLAILDARDKECQADPRRRQEKFMPVGALWDLCRALSKLSRMRLTQRW</sequence>
<accession>G4YUS9</accession>
<keyword evidence="2" id="KW-1185">Reference proteome</keyword>
<dbReference type="Proteomes" id="UP000002640">
    <property type="component" value="Unassembled WGS sequence"/>
</dbReference>
<dbReference type="InParanoid" id="G4YUS9"/>
<organism evidence="1 2">
    <name type="scientific">Phytophthora sojae (strain P6497)</name>
    <name type="common">Soybean stem and root rot agent</name>
    <name type="synonym">Phytophthora megasperma f. sp. glycines</name>
    <dbReference type="NCBI Taxonomy" id="1094619"/>
    <lineage>
        <taxon>Eukaryota</taxon>
        <taxon>Sar</taxon>
        <taxon>Stramenopiles</taxon>
        <taxon>Oomycota</taxon>
        <taxon>Peronosporomycetes</taxon>
        <taxon>Peronosporales</taxon>
        <taxon>Peronosporaceae</taxon>
        <taxon>Phytophthora</taxon>
    </lineage>
</organism>
<reference evidence="1 2" key="1">
    <citation type="journal article" date="2006" name="Science">
        <title>Phytophthora genome sequences uncover evolutionary origins and mechanisms of pathogenesis.</title>
        <authorList>
            <person name="Tyler B.M."/>
            <person name="Tripathy S."/>
            <person name="Zhang X."/>
            <person name="Dehal P."/>
            <person name="Jiang R.H."/>
            <person name="Aerts A."/>
            <person name="Arredondo F.D."/>
            <person name="Baxter L."/>
            <person name="Bensasson D."/>
            <person name="Beynon J.L."/>
            <person name="Chapman J."/>
            <person name="Damasceno C.M."/>
            <person name="Dorrance A.E."/>
            <person name="Dou D."/>
            <person name="Dickerman A.W."/>
            <person name="Dubchak I.L."/>
            <person name="Garbelotto M."/>
            <person name="Gijzen M."/>
            <person name="Gordon S.G."/>
            <person name="Govers F."/>
            <person name="Grunwald N.J."/>
            <person name="Huang W."/>
            <person name="Ivors K.L."/>
            <person name="Jones R.W."/>
            <person name="Kamoun S."/>
            <person name="Krampis K."/>
            <person name="Lamour K.H."/>
            <person name="Lee M.K."/>
            <person name="McDonald W.H."/>
            <person name="Medina M."/>
            <person name="Meijer H.J."/>
            <person name="Nordberg E.K."/>
            <person name="Maclean D.J."/>
            <person name="Ospina-Giraldo M.D."/>
            <person name="Morris P.F."/>
            <person name="Phuntumart V."/>
            <person name="Putnam N.H."/>
            <person name="Rash S."/>
            <person name="Rose J.K."/>
            <person name="Sakihama Y."/>
            <person name="Salamov A.A."/>
            <person name="Savidor A."/>
            <person name="Scheuring C.F."/>
            <person name="Smith B.M."/>
            <person name="Sobral B.W."/>
            <person name="Terry A."/>
            <person name="Torto-Alalibo T.A."/>
            <person name="Win J."/>
            <person name="Xu Z."/>
            <person name="Zhang H."/>
            <person name="Grigoriev I.V."/>
            <person name="Rokhsar D.S."/>
            <person name="Boore J.L."/>
        </authorList>
    </citation>
    <scope>NUCLEOTIDE SEQUENCE [LARGE SCALE GENOMIC DNA]</scope>
    <source>
        <strain evidence="1 2">P6497</strain>
    </source>
</reference>
<evidence type="ECO:0000313" key="2">
    <source>
        <dbReference type="Proteomes" id="UP000002640"/>
    </source>
</evidence>
<proteinExistence type="predicted"/>
<name>G4YUS9_PHYSP</name>
<dbReference type="GeneID" id="20645530"/>
<evidence type="ECO:0000313" key="1">
    <source>
        <dbReference type="EMBL" id="EGZ26004.1"/>
    </source>
</evidence>
<dbReference type="KEGG" id="psoj:PHYSODRAFT_326951"/>
<dbReference type="AlphaFoldDB" id="G4YUS9"/>
<dbReference type="OMA" id="CHETHAQ"/>
<dbReference type="EMBL" id="JH159152">
    <property type="protein sequence ID" value="EGZ26004.1"/>
    <property type="molecule type" value="Genomic_DNA"/>
</dbReference>
<protein>
    <submittedName>
        <fullName evidence="1">Uncharacterized protein</fullName>
    </submittedName>
</protein>